<evidence type="ECO:0000256" key="1">
    <source>
        <dbReference type="SAM" id="MobiDB-lite"/>
    </source>
</evidence>
<evidence type="ECO:0000313" key="3">
    <source>
        <dbReference type="Proteomes" id="UP001055102"/>
    </source>
</evidence>
<gene>
    <name evidence="2" type="ORF">AOPFMNJM_2175</name>
</gene>
<proteinExistence type="predicted"/>
<feature type="region of interest" description="Disordered" evidence="1">
    <location>
        <begin position="22"/>
        <end position="42"/>
    </location>
</feature>
<reference evidence="2" key="2">
    <citation type="submission" date="2021-08" db="EMBL/GenBank/DDBJ databases">
        <authorList>
            <person name="Tani A."/>
            <person name="Ola A."/>
            <person name="Ogura Y."/>
            <person name="Katsura K."/>
            <person name="Hayashi T."/>
        </authorList>
    </citation>
    <scope>NUCLEOTIDE SEQUENCE</scope>
    <source>
        <strain evidence="2">LMG 23639</strain>
    </source>
</reference>
<name>A0ABQ4SWI9_9HYPH</name>
<keyword evidence="3" id="KW-1185">Reference proteome</keyword>
<dbReference type="Proteomes" id="UP001055102">
    <property type="component" value="Unassembled WGS sequence"/>
</dbReference>
<dbReference type="InterPro" id="IPR045677">
    <property type="entry name" value="DUF6197"/>
</dbReference>
<feature type="compositionally biased region" description="Polar residues" evidence="1">
    <location>
        <begin position="83"/>
        <end position="97"/>
    </location>
</feature>
<feature type="region of interest" description="Disordered" evidence="1">
    <location>
        <begin position="78"/>
        <end position="97"/>
    </location>
</feature>
<accession>A0ABQ4SWI9</accession>
<protein>
    <submittedName>
        <fullName evidence="2">Uncharacterized protein</fullName>
    </submittedName>
</protein>
<dbReference type="EMBL" id="BPQR01000036">
    <property type="protein sequence ID" value="GJE06853.1"/>
    <property type="molecule type" value="Genomic_DNA"/>
</dbReference>
<dbReference type="Pfam" id="PF19698">
    <property type="entry name" value="DUF6197"/>
    <property type="match status" value="1"/>
</dbReference>
<organism evidence="2 3">
    <name type="scientific">Methylobacterium jeotgali</name>
    <dbReference type="NCBI Taxonomy" id="381630"/>
    <lineage>
        <taxon>Bacteria</taxon>
        <taxon>Pseudomonadati</taxon>
        <taxon>Pseudomonadota</taxon>
        <taxon>Alphaproteobacteria</taxon>
        <taxon>Hyphomicrobiales</taxon>
        <taxon>Methylobacteriaceae</taxon>
        <taxon>Methylobacterium</taxon>
    </lineage>
</organism>
<reference evidence="2" key="1">
    <citation type="journal article" date="2021" name="Front. Microbiol.">
        <title>Comprehensive Comparative Genomics and Phenotyping of Methylobacterium Species.</title>
        <authorList>
            <person name="Alessa O."/>
            <person name="Ogura Y."/>
            <person name="Fujitani Y."/>
            <person name="Takami H."/>
            <person name="Hayashi T."/>
            <person name="Sahin N."/>
            <person name="Tani A."/>
        </authorList>
    </citation>
    <scope>NUCLEOTIDE SEQUENCE</scope>
    <source>
        <strain evidence="2">LMG 23639</strain>
    </source>
</reference>
<evidence type="ECO:0000313" key="2">
    <source>
        <dbReference type="EMBL" id="GJE06853.1"/>
    </source>
</evidence>
<comment type="caution">
    <text evidence="2">The sequence shown here is derived from an EMBL/GenBank/DDBJ whole genome shotgun (WGS) entry which is preliminary data.</text>
</comment>
<sequence>MAAPQSTEDIFAGMLETLAEPTRWTKRAGARDTEGQPVPSSSHHAVCWCLLGARQRELSKIEDLALLERLDEETDELLHQASGGASPSAINDDPATTHTDIVALVQRAHQAARKA</sequence>
<dbReference type="RefSeq" id="WP_238275780.1">
    <property type="nucleotide sequence ID" value="NZ_BPQR01000036.1"/>
</dbReference>